<reference evidence="1 2" key="2">
    <citation type="submission" date="2024-10" db="EMBL/GenBank/DDBJ databases">
        <authorList>
            <person name="Ryan C."/>
        </authorList>
    </citation>
    <scope>NUCLEOTIDE SEQUENCE [LARGE SCALE GENOMIC DNA]</scope>
</reference>
<organism evidence="1 2">
    <name type="scientific">Urochloa decumbens</name>
    <dbReference type="NCBI Taxonomy" id="240449"/>
    <lineage>
        <taxon>Eukaryota</taxon>
        <taxon>Viridiplantae</taxon>
        <taxon>Streptophyta</taxon>
        <taxon>Embryophyta</taxon>
        <taxon>Tracheophyta</taxon>
        <taxon>Spermatophyta</taxon>
        <taxon>Magnoliopsida</taxon>
        <taxon>Liliopsida</taxon>
        <taxon>Poales</taxon>
        <taxon>Poaceae</taxon>
        <taxon>PACMAD clade</taxon>
        <taxon>Panicoideae</taxon>
        <taxon>Panicodae</taxon>
        <taxon>Paniceae</taxon>
        <taxon>Melinidinae</taxon>
        <taxon>Urochloa</taxon>
    </lineage>
</organism>
<gene>
    <name evidence="1" type="ORF">URODEC1_LOCUS73609</name>
</gene>
<accession>A0ABC9CFS2</accession>
<evidence type="ECO:0000313" key="2">
    <source>
        <dbReference type="Proteomes" id="UP001497457"/>
    </source>
</evidence>
<name>A0ABC9CFS2_9POAL</name>
<protein>
    <submittedName>
        <fullName evidence="1">Uncharacterized protein</fullName>
    </submittedName>
</protein>
<sequence length="111" mass="12458">MISWPFGFYWAILICAVGVHKTNPQSIWEPALMLHVFIKHGFLRQFGLAWTVNHLAPLLVPLCWGKSVFVASFALFLCASFPLSISDCGCSALVNCWTPSLHGKDQYNEPF</sequence>
<dbReference type="Proteomes" id="UP001497457">
    <property type="component" value="Chromosome 29rd"/>
</dbReference>
<proteinExistence type="predicted"/>
<evidence type="ECO:0000313" key="1">
    <source>
        <dbReference type="EMBL" id="CAL5017108.1"/>
    </source>
</evidence>
<reference evidence="2" key="1">
    <citation type="submission" date="2024-06" db="EMBL/GenBank/DDBJ databases">
        <authorList>
            <person name="Ryan C."/>
        </authorList>
    </citation>
    <scope>NUCLEOTIDE SEQUENCE [LARGE SCALE GENOMIC DNA]</scope>
</reference>
<dbReference type="AlphaFoldDB" id="A0ABC9CFS2"/>
<keyword evidence="2" id="KW-1185">Reference proteome</keyword>
<dbReference type="EMBL" id="OZ075139">
    <property type="protein sequence ID" value="CAL5017108.1"/>
    <property type="molecule type" value="Genomic_DNA"/>
</dbReference>